<organism evidence="2">
    <name type="scientific">Lamprotornis superbus</name>
    <dbReference type="NCBI Taxonomy" id="245042"/>
    <lineage>
        <taxon>Eukaryota</taxon>
        <taxon>Metazoa</taxon>
        <taxon>Chordata</taxon>
        <taxon>Craniata</taxon>
        <taxon>Vertebrata</taxon>
        <taxon>Euteleostomi</taxon>
        <taxon>Archelosauria</taxon>
        <taxon>Archosauria</taxon>
        <taxon>Dinosauria</taxon>
        <taxon>Saurischia</taxon>
        <taxon>Theropoda</taxon>
        <taxon>Coelurosauria</taxon>
        <taxon>Aves</taxon>
        <taxon>Neognathae</taxon>
        <taxon>Neoaves</taxon>
        <taxon>Telluraves</taxon>
        <taxon>Australaves</taxon>
        <taxon>Passeriformes</taxon>
        <taxon>Sturnidae</taxon>
        <taxon>Lamprotornis</taxon>
    </lineage>
</organism>
<keyword evidence="1" id="KW-0472">Membrane</keyword>
<dbReference type="Proteomes" id="UP000618051">
    <property type="component" value="Unassembled WGS sequence"/>
</dbReference>
<evidence type="ECO:0000313" key="2">
    <source>
        <dbReference type="EMBL" id="KAG0133040.1"/>
    </source>
</evidence>
<proteinExistence type="predicted"/>
<feature type="transmembrane region" description="Helical" evidence="1">
    <location>
        <begin position="131"/>
        <end position="152"/>
    </location>
</feature>
<dbReference type="OrthoDB" id="271506at2759"/>
<comment type="caution">
    <text evidence="2">The sequence shown here is derived from an EMBL/GenBank/DDBJ whole genome shotgun (WGS) entry which is preliminary data.</text>
</comment>
<feature type="transmembrane region" description="Helical" evidence="1">
    <location>
        <begin position="37"/>
        <end position="54"/>
    </location>
</feature>
<evidence type="ECO:0000313" key="4">
    <source>
        <dbReference type="Proteomes" id="UP000618051"/>
    </source>
</evidence>
<dbReference type="AlphaFoldDB" id="A0A835P2M9"/>
<evidence type="ECO:0000313" key="3">
    <source>
        <dbReference type="EMBL" id="KAI1241240.1"/>
    </source>
</evidence>
<gene>
    <name evidence="3" type="ORF">IHE44_0009710</name>
    <name evidence="2" type="ORF">IHE44_012318</name>
</gene>
<protein>
    <recommendedName>
        <fullName evidence="5">PQ-loop repeat-containing protein 3</fullName>
    </recommendedName>
</protein>
<dbReference type="EMBL" id="JADDUC020000003">
    <property type="protein sequence ID" value="KAI1241240.1"/>
    <property type="molecule type" value="Genomic_DNA"/>
</dbReference>
<feature type="transmembrane region" description="Helical" evidence="1">
    <location>
        <begin position="7"/>
        <end position="25"/>
    </location>
</feature>
<dbReference type="PANTHER" id="PTHR12226:SF3">
    <property type="entry name" value="SOLUTE CARRIER FAMILY 66 MEMBER 3"/>
    <property type="match status" value="1"/>
</dbReference>
<keyword evidence="4" id="KW-1185">Reference proteome</keyword>
<sequence>MSLHTAAAEGVSLCLGLLVFLRYQIYYDYPLETYLEYPIIIAQDAILLYCVMHFSGKAKRALFYTVNLCTLVSAASKLVQLQHLWQTKDSGQASALTWGMGAYTCAKSNFKFQASPMKAQTLYFPVEIKNIVIIIIITINIINIIKGPIPVLKCQIKLDIRPKNYQNINEAVHEQGKRGQSFPSKIPK</sequence>
<dbReference type="InterPro" id="IPR016817">
    <property type="entry name" value="MannP-dilichol_defect-1"/>
</dbReference>
<name>A0A835P2M9_9PASS</name>
<reference evidence="3" key="3">
    <citation type="submission" date="2022-01" db="EMBL/GenBank/DDBJ databases">
        <authorList>
            <person name="Rubenstein D.R."/>
        </authorList>
    </citation>
    <scope>NUCLEOTIDE SEQUENCE</scope>
    <source>
        <strain evidence="3">SS15</strain>
        <tissue evidence="3">Liver</tissue>
    </source>
</reference>
<reference evidence="2" key="1">
    <citation type="submission" date="2020-10" db="EMBL/GenBank/DDBJ databases">
        <title>Feather gene expression reveals the developmental basis of iridescence in African starlings.</title>
        <authorList>
            <person name="Rubenstein D.R."/>
        </authorList>
    </citation>
    <scope>NUCLEOTIDE SEQUENCE</scope>
    <source>
        <strain evidence="2">SS15</strain>
        <tissue evidence="2">Liver</tissue>
    </source>
</reference>
<evidence type="ECO:0000256" key="1">
    <source>
        <dbReference type="SAM" id="Phobius"/>
    </source>
</evidence>
<dbReference type="PANTHER" id="PTHR12226">
    <property type="entry name" value="MANNOSE-P-DOLICHOL UTILIZATION DEFECT 1 LEC35 -RELATED"/>
    <property type="match status" value="1"/>
</dbReference>
<keyword evidence="1" id="KW-0812">Transmembrane</keyword>
<evidence type="ECO:0008006" key="5">
    <source>
        <dbReference type="Google" id="ProtNLM"/>
    </source>
</evidence>
<accession>A0A835P2M9</accession>
<keyword evidence="1" id="KW-1133">Transmembrane helix</keyword>
<dbReference type="EMBL" id="JADDUC010000007">
    <property type="protein sequence ID" value="KAG0133040.1"/>
    <property type="molecule type" value="Genomic_DNA"/>
</dbReference>
<reference evidence="3 4" key="2">
    <citation type="journal article" date="2021" name="J. Hered.">
        <title>Feather Gene Expression Elucidates the Developmental Basis of Plumage Iridescence in African Starlings.</title>
        <authorList>
            <person name="Rubenstein D.R."/>
            <person name="Corvelo A."/>
            <person name="MacManes M.D."/>
            <person name="Maia R."/>
            <person name="Narzisi G."/>
            <person name="Rousaki A."/>
            <person name="Vandenabeele P."/>
            <person name="Shawkey M.D."/>
            <person name="Solomon J."/>
        </authorList>
    </citation>
    <scope>NUCLEOTIDE SEQUENCE [LARGE SCALE GENOMIC DNA]</scope>
    <source>
        <strain evidence="3">SS15</strain>
    </source>
</reference>